<proteinExistence type="inferred from homology"/>
<dbReference type="OrthoDB" id="102174at2157"/>
<name>A0A8T8DXT5_9EURY</name>
<accession>A0A8T8DXT5</accession>
<feature type="compositionally biased region" description="Basic and acidic residues" evidence="2">
    <location>
        <begin position="317"/>
        <end position="331"/>
    </location>
</feature>
<dbReference type="AlphaFoldDB" id="A0A8T8DXT5"/>
<feature type="region of interest" description="Disordered" evidence="2">
    <location>
        <begin position="360"/>
        <end position="381"/>
    </location>
</feature>
<dbReference type="GeneID" id="62876169"/>
<dbReference type="GO" id="GO:0004065">
    <property type="term" value="F:arylsulfatase activity"/>
    <property type="evidence" value="ECO:0007669"/>
    <property type="project" value="TreeGrafter"/>
</dbReference>
<organism evidence="4 5">
    <name type="scientific">Haloterrigena salifodinae</name>
    <dbReference type="NCBI Taxonomy" id="2675099"/>
    <lineage>
        <taxon>Archaea</taxon>
        <taxon>Methanobacteriati</taxon>
        <taxon>Methanobacteriota</taxon>
        <taxon>Stenosarchaea group</taxon>
        <taxon>Halobacteria</taxon>
        <taxon>Halobacteriales</taxon>
        <taxon>Natrialbaceae</taxon>
        <taxon>Haloterrigena</taxon>
    </lineage>
</organism>
<dbReference type="RefSeq" id="WP_204746875.1">
    <property type="nucleotide sequence ID" value="NZ_CP069188.1"/>
</dbReference>
<dbReference type="Proteomes" id="UP000637819">
    <property type="component" value="Chromosome"/>
</dbReference>
<dbReference type="PANTHER" id="PTHR42693">
    <property type="entry name" value="ARYLSULFATASE FAMILY MEMBER"/>
    <property type="match status" value="1"/>
</dbReference>
<evidence type="ECO:0000259" key="3">
    <source>
        <dbReference type="Pfam" id="PF00884"/>
    </source>
</evidence>
<evidence type="ECO:0000313" key="5">
    <source>
        <dbReference type="Proteomes" id="UP000637819"/>
    </source>
</evidence>
<comment type="similarity">
    <text evidence="1">Belongs to the sulfatase family.</text>
</comment>
<protein>
    <submittedName>
        <fullName evidence="4">Sulfatase-like hydrolase/transferase</fullName>
    </submittedName>
</protein>
<reference evidence="4 5" key="1">
    <citation type="submission" date="2021-01" db="EMBL/GenBank/DDBJ databases">
        <title>Genome Sequence and Methylation Pattern of Haloterrigena salifodinae BOL5-1, An Extremely Halophilic Archaeon from a Bolivian Salt Mine.</title>
        <authorList>
            <person name="DasSarma P."/>
            <person name="Anton B.P."/>
            <person name="DasSarma S.L."/>
            <person name="von Ehrenheim H.A.L."/>
            <person name="Martinez F.L."/>
            <person name="Guzman D."/>
            <person name="Roberts R.J."/>
            <person name="DasSarma S."/>
        </authorList>
    </citation>
    <scope>NUCLEOTIDE SEQUENCE [LARGE SCALE GENOMIC DNA]</scope>
    <source>
        <strain evidence="4 5">BOL5-1</strain>
    </source>
</reference>
<feature type="domain" description="Sulfatase N-terminal" evidence="3">
    <location>
        <begin position="35"/>
        <end position="351"/>
    </location>
</feature>
<dbReference type="Gene3D" id="3.40.720.10">
    <property type="entry name" value="Alkaline Phosphatase, subunit A"/>
    <property type="match status" value="1"/>
</dbReference>
<feature type="region of interest" description="Disordered" evidence="2">
    <location>
        <begin position="312"/>
        <end position="331"/>
    </location>
</feature>
<evidence type="ECO:0000313" key="4">
    <source>
        <dbReference type="EMBL" id="QRV13966.1"/>
    </source>
</evidence>
<dbReference type="PANTHER" id="PTHR42693:SF33">
    <property type="entry name" value="ARYLSULFATASE"/>
    <property type="match status" value="1"/>
</dbReference>
<dbReference type="KEGG" id="hsal:JMJ58_13555"/>
<evidence type="ECO:0000256" key="2">
    <source>
        <dbReference type="SAM" id="MobiDB-lite"/>
    </source>
</evidence>
<dbReference type="Pfam" id="PF00884">
    <property type="entry name" value="Sulfatase"/>
    <property type="match status" value="1"/>
</dbReference>
<dbReference type="InterPro" id="IPR000917">
    <property type="entry name" value="Sulfatase_N"/>
</dbReference>
<dbReference type="EMBL" id="CP069188">
    <property type="protein sequence ID" value="QRV13966.1"/>
    <property type="molecule type" value="Genomic_DNA"/>
</dbReference>
<dbReference type="SUPFAM" id="SSF53649">
    <property type="entry name" value="Alkaline phosphatase-like"/>
    <property type="match status" value="1"/>
</dbReference>
<keyword evidence="4" id="KW-0378">Hydrolase</keyword>
<keyword evidence="5" id="KW-1185">Reference proteome</keyword>
<dbReference type="InterPro" id="IPR017850">
    <property type="entry name" value="Alkaline_phosphatase_core_sf"/>
</dbReference>
<sequence>MNGHATMGDEPSIALVVLDTLRADSFDEHFDWLPGVQFANAWSTSHWTAPAHASLFTGRYASEAGVTIKSQDFDREATRLPELLQDRGYRTRAFSCNVNISEQLGWHHGFDEFDGGWRLSGLGEDVFDWDEFIAEHQADGPERYLRALWRCVDGDCDTTQSLKQGALMKLRDMGLKGRHPDDGAAEFLEYVRDGSWARDGEFLFANLMEAHLPYDPPDEYKTYPDEESPHFDSVKATLGEPSADPDRIRTAYDDAVRYLSDIYRDIYAELATEFDYVVTVADHGEALGEYGAWQHGGGLHPPVTRVPLVVSAPGPNADDRTPNADGAERPTRDTLVNLLDVYATVLDLAGVDAAHRRGESFRPLCSSDPTDTESHSSDTVITEPRSSALLEFHGISKRRALALEEDGYDIGPVDRERHGVATTDCYYFEGLSGTELLGDCDPATLESTLDRLIDDLERREGLSEADMDGLESQLEELGYL</sequence>
<gene>
    <name evidence="4" type="ORF">JMJ58_13555</name>
</gene>
<evidence type="ECO:0000256" key="1">
    <source>
        <dbReference type="ARBA" id="ARBA00008779"/>
    </source>
</evidence>
<dbReference type="InterPro" id="IPR050738">
    <property type="entry name" value="Sulfatase"/>
</dbReference>